<dbReference type="Gene3D" id="2.40.170.20">
    <property type="entry name" value="TonB-dependent receptor, beta-barrel domain"/>
    <property type="match status" value="1"/>
</dbReference>
<keyword evidence="17" id="KW-1185">Reference proteome</keyword>
<evidence type="ECO:0000259" key="14">
    <source>
        <dbReference type="Pfam" id="PF00593"/>
    </source>
</evidence>
<feature type="region of interest" description="Disordered" evidence="12">
    <location>
        <begin position="860"/>
        <end position="884"/>
    </location>
</feature>
<evidence type="ECO:0008006" key="18">
    <source>
        <dbReference type="Google" id="ProtNLM"/>
    </source>
</evidence>
<dbReference type="Pfam" id="PF07715">
    <property type="entry name" value="Plug"/>
    <property type="match status" value="1"/>
</dbReference>
<name>A0A172U3F4_9BACT</name>
<evidence type="ECO:0000256" key="1">
    <source>
        <dbReference type="ARBA" id="ARBA00004571"/>
    </source>
</evidence>
<dbReference type="GO" id="GO:0015344">
    <property type="term" value="F:siderophore uptake transmembrane transporter activity"/>
    <property type="evidence" value="ECO:0007669"/>
    <property type="project" value="TreeGrafter"/>
</dbReference>
<comment type="subcellular location">
    <subcellularLocation>
        <location evidence="1 10">Cell outer membrane</location>
        <topology evidence="1 10">Multi-pass membrane protein</topology>
    </subcellularLocation>
</comment>
<evidence type="ECO:0000256" key="2">
    <source>
        <dbReference type="ARBA" id="ARBA00022448"/>
    </source>
</evidence>
<dbReference type="Gene3D" id="2.60.40.1120">
    <property type="entry name" value="Carboxypeptidase-like, regulatory domain"/>
    <property type="match status" value="1"/>
</dbReference>
<dbReference type="AlphaFoldDB" id="A0A172U3F4"/>
<dbReference type="PANTHER" id="PTHR30069:SF29">
    <property type="entry name" value="HEMOGLOBIN AND HEMOGLOBIN-HAPTOGLOBIN-BINDING PROTEIN 1-RELATED"/>
    <property type="match status" value="1"/>
</dbReference>
<dbReference type="STRING" id="1492898.SY85_22035"/>
<dbReference type="SUPFAM" id="SSF49464">
    <property type="entry name" value="Carboxypeptidase regulatory domain-like"/>
    <property type="match status" value="1"/>
</dbReference>
<dbReference type="InterPro" id="IPR036942">
    <property type="entry name" value="Beta-barrel_TonB_sf"/>
</dbReference>
<keyword evidence="7 10" id="KW-0472">Membrane</keyword>
<gene>
    <name evidence="16" type="ORF">SY85_22035</name>
</gene>
<dbReference type="InterPro" id="IPR039426">
    <property type="entry name" value="TonB-dep_rcpt-like"/>
</dbReference>
<dbReference type="InterPro" id="IPR023996">
    <property type="entry name" value="TonB-dep_OMP_SusC/RagA"/>
</dbReference>
<evidence type="ECO:0000313" key="17">
    <source>
        <dbReference type="Proteomes" id="UP000077177"/>
    </source>
</evidence>
<dbReference type="Proteomes" id="UP000077177">
    <property type="component" value="Chromosome"/>
</dbReference>
<sequence length="1043" mass="115082">MRKRLFITAALLFFTLTLFAQIRIQGRVSDVEGKGVPGISVSVRNTTIGTTTDPTGNYALDANLKKGSYNLEFSGIGYKTRIAPLTIGDATSYIVNDSLMQDALGLDEVVVTGTLGRSSKRQLGNAISTVSAEQLQNTGAQNLSAMLSGRVMGAQITQNSGDPAGGVSVKLRGVGSIFGSSEPLYMVDGIIIDNSSVNVINQNADAQGAQIRTGANRLVDINPNDIERIEVINGAAAAAIYGSRASNGVVQIFTKRGRSGKPRVSLTTSIQHNSLRKRWEMNDYPFRFGIPGDPRLFAVGDRLTTIANLRPDQATTPGTGPTALGGRLDQVKYPVTRYDYQDDIFESSLGTDNHLSVTGGSENASYYFSGSYLKNDGIIKNTNFQRYGLRARTDLTLNRWAKLSGGISYTNAKSKDMPNGNNFFSPVSTMTIIDNVWNINERDANGNLLHVERVRVNPLSVIETYDIRQETNRALSDIKLTLTPIQGLSVDVTNGFDTYAQEGQTYQARLPYENVSADFFPDGYVSYGKYNYFQWTTDAVASYKFDLTKNLQSTTSGGFTAQYIKTTFNSQEGRDLIPLVKTISAAQNLFTTPVDRRTEQSIYGYFLQQTFGYNNKLFLTLAGRFDGSSAFGKDNQDIFYPKASISYTISDENFWGDMSSSTWFNTLKLRASYGKAGNLTGVGPYDRFITYQPINYTGGGFAPRNRVGNKDIKPEIKTEYEFGADMSFLKNRLGLQFSYYDQEIKDLILPFNIAPSNGAASLIDNLGTMTNKGFEAMLTATPIRTSNFSWDLSLLVNHNKNEVTEVYRGATFIGFNAGNTTGILVGYPVGIYYVNYFARNPDGSLLLRTVDGFQLPQVERGDESKGTIGRDANGQPVGTPLRKVLGDPNPDYTGSFTNEFNFKNFSLRMQWDGAYGYEVYNWDWITRNNVGNGPTAEKELKGELTRGWVAAIGGFIGPRIQEDHVESGDYTKLRELALSYTFRKFKFAENVKVSLIGRNLWSIDDYRGFDPEVNSSGQSVVRGNDFGSFPIPRTVQLSVIANF</sequence>
<dbReference type="EMBL" id="CP011390">
    <property type="protein sequence ID" value="ANE53664.1"/>
    <property type="molecule type" value="Genomic_DNA"/>
</dbReference>
<evidence type="ECO:0000256" key="7">
    <source>
        <dbReference type="ARBA" id="ARBA00023136"/>
    </source>
</evidence>
<keyword evidence="4 10" id="KW-0812">Transmembrane</keyword>
<feature type="signal peptide" evidence="13">
    <location>
        <begin position="1"/>
        <end position="20"/>
    </location>
</feature>
<protein>
    <recommendedName>
        <fullName evidence="18">TonB-dependent receptor</fullName>
    </recommendedName>
</protein>
<evidence type="ECO:0000256" key="5">
    <source>
        <dbReference type="ARBA" id="ARBA00022729"/>
    </source>
</evidence>
<evidence type="ECO:0000256" key="6">
    <source>
        <dbReference type="ARBA" id="ARBA00023077"/>
    </source>
</evidence>
<dbReference type="InterPro" id="IPR037066">
    <property type="entry name" value="Plug_dom_sf"/>
</dbReference>
<keyword evidence="2 10" id="KW-0813">Transport</keyword>
<evidence type="ECO:0000256" key="13">
    <source>
        <dbReference type="SAM" id="SignalP"/>
    </source>
</evidence>
<dbReference type="PANTHER" id="PTHR30069">
    <property type="entry name" value="TONB-DEPENDENT OUTER MEMBRANE RECEPTOR"/>
    <property type="match status" value="1"/>
</dbReference>
<evidence type="ECO:0000256" key="3">
    <source>
        <dbReference type="ARBA" id="ARBA00022452"/>
    </source>
</evidence>
<keyword evidence="8" id="KW-0675">Receptor</keyword>
<dbReference type="InterPro" id="IPR000531">
    <property type="entry name" value="Beta-barrel_TonB"/>
</dbReference>
<keyword evidence="5 13" id="KW-0732">Signal</keyword>
<dbReference type="NCBIfam" id="TIGR04056">
    <property type="entry name" value="OMP_RagA_SusC"/>
    <property type="match status" value="1"/>
</dbReference>
<dbReference type="KEGG" id="fla:SY85_22035"/>
<dbReference type="SUPFAM" id="SSF56935">
    <property type="entry name" value="Porins"/>
    <property type="match status" value="1"/>
</dbReference>
<dbReference type="InterPro" id="IPR012910">
    <property type="entry name" value="Plug_dom"/>
</dbReference>
<organism evidence="16 17">
    <name type="scientific">Flavisolibacter tropicus</name>
    <dbReference type="NCBI Taxonomy" id="1492898"/>
    <lineage>
        <taxon>Bacteria</taxon>
        <taxon>Pseudomonadati</taxon>
        <taxon>Bacteroidota</taxon>
        <taxon>Chitinophagia</taxon>
        <taxon>Chitinophagales</taxon>
        <taxon>Chitinophagaceae</taxon>
        <taxon>Flavisolibacter</taxon>
    </lineage>
</organism>
<feature type="domain" description="TonB-dependent receptor plug" evidence="15">
    <location>
        <begin position="120"/>
        <end position="249"/>
    </location>
</feature>
<comment type="similarity">
    <text evidence="10 11">Belongs to the TonB-dependent receptor family.</text>
</comment>
<reference evidence="16 17" key="2">
    <citation type="journal article" date="2016" name="Int. J. Syst. Evol. Microbiol.">
        <title>Flavisolibacter tropicus sp. nov., isolated from tropical soil.</title>
        <authorList>
            <person name="Lee J.J."/>
            <person name="Kang M.S."/>
            <person name="Kim G.S."/>
            <person name="Lee C.S."/>
            <person name="Lim S."/>
            <person name="Lee J."/>
            <person name="Roh S.H."/>
            <person name="Kang H."/>
            <person name="Ha J.M."/>
            <person name="Bae S."/>
            <person name="Jung H.Y."/>
            <person name="Kim M.K."/>
        </authorList>
    </citation>
    <scope>NUCLEOTIDE SEQUENCE [LARGE SCALE GENOMIC DNA]</scope>
    <source>
        <strain evidence="16 17">LCS9</strain>
    </source>
</reference>
<evidence type="ECO:0000256" key="12">
    <source>
        <dbReference type="SAM" id="MobiDB-lite"/>
    </source>
</evidence>
<accession>A0A172U3F4</accession>
<feature type="domain" description="TonB-dependent receptor-like beta-barrel" evidence="14">
    <location>
        <begin position="477"/>
        <end position="1000"/>
    </location>
</feature>
<dbReference type="GO" id="GO:0009279">
    <property type="term" value="C:cell outer membrane"/>
    <property type="evidence" value="ECO:0007669"/>
    <property type="project" value="UniProtKB-SubCell"/>
</dbReference>
<evidence type="ECO:0000256" key="8">
    <source>
        <dbReference type="ARBA" id="ARBA00023170"/>
    </source>
</evidence>
<keyword evidence="9 10" id="KW-0998">Cell outer membrane</keyword>
<keyword evidence="6 11" id="KW-0798">TonB box</keyword>
<evidence type="ECO:0000256" key="10">
    <source>
        <dbReference type="PROSITE-ProRule" id="PRU01360"/>
    </source>
</evidence>
<dbReference type="Gene3D" id="2.170.130.10">
    <property type="entry name" value="TonB-dependent receptor, plug domain"/>
    <property type="match status" value="1"/>
</dbReference>
<keyword evidence="3 10" id="KW-1134">Transmembrane beta strand</keyword>
<reference evidence="17" key="1">
    <citation type="submission" date="2015-01" db="EMBL/GenBank/DDBJ databases">
        <title>Flavisolibacter sp./LCS9/ whole genome sequencing.</title>
        <authorList>
            <person name="Kim M.K."/>
            <person name="Srinivasan S."/>
            <person name="Lee J.-J."/>
        </authorList>
    </citation>
    <scope>NUCLEOTIDE SEQUENCE [LARGE SCALE GENOMIC DNA]</scope>
    <source>
        <strain evidence="17">LCS9</strain>
    </source>
</reference>
<dbReference type="Pfam" id="PF00593">
    <property type="entry name" value="TonB_dep_Rec_b-barrel"/>
    <property type="match status" value="1"/>
</dbReference>
<dbReference type="Pfam" id="PF13715">
    <property type="entry name" value="CarbopepD_reg_2"/>
    <property type="match status" value="1"/>
</dbReference>
<dbReference type="PROSITE" id="PS52016">
    <property type="entry name" value="TONB_DEPENDENT_REC_3"/>
    <property type="match status" value="1"/>
</dbReference>
<evidence type="ECO:0000259" key="15">
    <source>
        <dbReference type="Pfam" id="PF07715"/>
    </source>
</evidence>
<evidence type="ECO:0000256" key="4">
    <source>
        <dbReference type="ARBA" id="ARBA00022692"/>
    </source>
</evidence>
<proteinExistence type="inferred from homology"/>
<dbReference type="GO" id="GO:0044718">
    <property type="term" value="P:siderophore transmembrane transport"/>
    <property type="evidence" value="ECO:0007669"/>
    <property type="project" value="TreeGrafter"/>
</dbReference>
<feature type="chain" id="PRO_5008001608" description="TonB-dependent receptor" evidence="13">
    <location>
        <begin position="21"/>
        <end position="1043"/>
    </location>
</feature>
<dbReference type="InterPro" id="IPR008969">
    <property type="entry name" value="CarboxyPept-like_regulatory"/>
</dbReference>
<evidence type="ECO:0000313" key="16">
    <source>
        <dbReference type="EMBL" id="ANE53664.1"/>
    </source>
</evidence>
<evidence type="ECO:0000256" key="11">
    <source>
        <dbReference type="RuleBase" id="RU003357"/>
    </source>
</evidence>
<evidence type="ECO:0000256" key="9">
    <source>
        <dbReference type="ARBA" id="ARBA00023237"/>
    </source>
</evidence>